<name>A0A9W8M2Y6_9FUNG</name>
<feature type="region of interest" description="Disordered" evidence="4">
    <location>
        <begin position="670"/>
        <end position="717"/>
    </location>
</feature>
<dbReference type="PANTHER" id="PTHR12549">
    <property type="entry name" value="JMJC DOMAIN-CONTAINING HISTONE DEMETHYLATION PROTEIN"/>
    <property type="match status" value="1"/>
</dbReference>
<dbReference type="GO" id="GO:0031490">
    <property type="term" value="F:chromatin DNA binding"/>
    <property type="evidence" value="ECO:0007669"/>
    <property type="project" value="TreeGrafter"/>
</dbReference>
<reference evidence="6" key="1">
    <citation type="submission" date="2022-07" db="EMBL/GenBank/DDBJ databases">
        <title>Phylogenomic reconstructions and comparative analyses of Kickxellomycotina fungi.</title>
        <authorList>
            <person name="Reynolds N.K."/>
            <person name="Stajich J.E."/>
            <person name="Barry K."/>
            <person name="Grigoriev I.V."/>
            <person name="Crous P."/>
            <person name="Smith M.E."/>
        </authorList>
    </citation>
    <scope>NUCLEOTIDE SEQUENCE</scope>
    <source>
        <strain evidence="6">RSA 476</strain>
    </source>
</reference>
<dbReference type="InterPro" id="IPR003347">
    <property type="entry name" value="JmjC_dom"/>
</dbReference>
<feature type="compositionally biased region" description="Basic residues" evidence="4">
    <location>
        <begin position="686"/>
        <end position="700"/>
    </location>
</feature>
<feature type="region of interest" description="Disordered" evidence="4">
    <location>
        <begin position="1"/>
        <end position="46"/>
    </location>
</feature>
<keyword evidence="7" id="KW-1185">Reference proteome</keyword>
<feature type="domain" description="JmjC" evidence="5">
    <location>
        <begin position="613"/>
        <end position="831"/>
    </location>
</feature>
<gene>
    <name evidence="6" type="ORF">GGH94_005595</name>
</gene>
<dbReference type="GO" id="GO:0046872">
    <property type="term" value="F:metal ion binding"/>
    <property type="evidence" value="ECO:0007669"/>
    <property type="project" value="UniProtKB-KW"/>
</dbReference>
<comment type="caution">
    <text evidence="6">The sequence shown here is derived from an EMBL/GenBank/DDBJ whole genome shotgun (WGS) entry which is preliminary data.</text>
</comment>
<dbReference type="GO" id="GO:0000785">
    <property type="term" value="C:chromatin"/>
    <property type="evidence" value="ECO:0007669"/>
    <property type="project" value="TreeGrafter"/>
</dbReference>
<evidence type="ECO:0000256" key="3">
    <source>
        <dbReference type="ARBA" id="ARBA00023242"/>
    </source>
</evidence>
<sequence length="861" mass="96555">MLYENDELIYDLETESESERQQQQQKSTPPNVEVRSDDISDTPSNMDCDITMDIVKDIPNLPSPSCSLRQERSASDHCYDTLAMIESATPDLPEPQTLAPVDIGPSIATRQQQQQQLATIHMLSAYKYEGMAMDVDSEFELAVVRDVQIGDMRRTGNSTISFHNTASPRALDELRESDVAVHPLFKCAPIPCILRNIPSGPYQNCDECLAPIFSTFFSCCLCMRNICPECFTSWDDSGVTFRYLTIERSVGGRGKNISCCQQHNRTEGDKVVTDRSFHKKSQFLRVSYYSEDELVLMMCKANRIVRYCDILDDTQKARYSSISLCANELRLDDLNQSEDTSWTNEELDLVDSDAQIIASLGDVDFGADPTLRPSALDVHSSSETAGAGPSHSQTNYLESVWDEKLELLLQSTRGLLSPWQAPPVYVSADNLTLREFSRLWEEGWVVVVTGLLTEQAQEGWTPESLQCILGKLCVSVSKAESRLVAMGNWSLSRFLQLFSGQGSSHSSNDDDDEWEDCNAKLRSMRLCALAKPNLNVRLEEQSQLEFAAASTDVEPPTKRIRTKASAKPTRTRPAKGKDVVITAASPASEEQCLLLKQLLNSTAAILPFQEYVARDGQLNLINRLPAQYTRPEFEPELHFMYGTRDDGSCENMRCEAADFVHLMLHAGAKEQALPPPSKQKVSTASSRKKNTTKSATRGKKAASANSRQTHTEKANEPAQRIAEWNIYPASALDILCEYLGVDEQEASGSNKRNVIYSQAIFMDDNGCSDVFETYGKAAQCYRVYQQPGDAVFVPLGCMFQRRTFANTISMQSRFMSPEHIADTRQVSGRLNTTKQLKRKEYSLPVMDILWWTWMGQHEQSE</sequence>
<feature type="region of interest" description="Disordered" evidence="4">
    <location>
        <begin position="555"/>
        <end position="577"/>
    </location>
</feature>
<dbReference type="Gene3D" id="2.60.120.650">
    <property type="entry name" value="Cupin"/>
    <property type="match status" value="1"/>
</dbReference>
<feature type="compositionally biased region" description="Acidic residues" evidence="4">
    <location>
        <begin position="1"/>
        <end position="16"/>
    </location>
</feature>
<evidence type="ECO:0000256" key="2">
    <source>
        <dbReference type="ARBA" id="ARBA00022723"/>
    </source>
</evidence>
<evidence type="ECO:0000256" key="4">
    <source>
        <dbReference type="SAM" id="MobiDB-lite"/>
    </source>
</evidence>
<dbReference type="GO" id="GO:0003712">
    <property type="term" value="F:transcription coregulator activity"/>
    <property type="evidence" value="ECO:0007669"/>
    <property type="project" value="TreeGrafter"/>
</dbReference>
<dbReference type="GO" id="GO:0032454">
    <property type="term" value="F:histone H3K9 demethylase activity"/>
    <property type="evidence" value="ECO:0007669"/>
    <property type="project" value="InterPro"/>
</dbReference>
<evidence type="ECO:0000256" key="1">
    <source>
        <dbReference type="ARBA" id="ARBA00004123"/>
    </source>
</evidence>
<accession>A0A9W8M2Y6</accession>
<protein>
    <recommendedName>
        <fullName evidence="5">JmjC domain-containing protein</fullName>
    </recommendedName>
</protein>
<proteinExistence type="predicted"/>
<dbReference type="EMBL" id="JANBUY010000308">
    <property type="protein sequence ID" value="KAJ2860321.1"/>
    <property type="molecule type" value="Genomic_DNA"/>
</dbReference>
<keyword evidence="3" id="KW-0539">Nucleus</keyword>
<dbReference type="SMART" id="SM00558">
    <property type="entry name" value="JmjC"/>
    <property type="match status" value="1"/>
</dbReference>
<dbReference type="GO" id="GO:0006357">
    <property type="term" value="P:regulation of transcription by RNA polymerase II"/>
    <property type="evidence" value="ECO:0007669"/>
    <property type="project" value="TreeGrafter"/>
</dbReference>
<comment type="subcellular location">
    <subcellularLocation>
        <location evidence="1">Nucleus</location>
    </subcellularLocation>
</comment>
<keyword evidence="2" id="KW-0479">Metal-binding</keyword>
<dbReference type="Proteomes" id="UP001140074">
    <property type="component" value="Unassembled WGS sequence"/>
</dbReference>
<evidence type="ECO:0000313" key="7">
    <source>
        <dbReference type="Proteomes" id="UP001140074"/>
    </source>
</evidence>
<dbReference type="PANTHER" id="PTHR12549:SF38">
    <property type="entry name" value="JMJC DOMAIN-CONTAINING HISTONE DEMETHYLASE 2, ISOFORM A"/>
    <property type="match status" value="1"/>
</dbReference>
<evidence type="ECO:0000313" key="6">
    <source>
        <dbReference type="EMBL" id="KAJ2860321.1"/>
    </source>
</evidence>
<feature type="compositionally biased region" description="Basic residues" evidence="4">
    <location>
        <begin position="558"/>
        <end position="574"/>
    </location>
</feature>
<dbReference type="GO" id="GO:0000118">
    <property type="term" value="C:histone deacetylase complex"/>
    <property type="evidence" value="ECO:0007669"/>
    <property type="project" value="TreeGrafter"/>
</dbReference>
<dbReference type="PROSITE" id="PS51184">
    <property type="entry name" value="JMJC"/>
    <property type="match status" value="1"/>
</dbReference>
<evidence type="ECO:0000259" key="5">
    <source>
        <dbReference type="PROSITE" id="PS51184"/>
    </source>
</evidence>
<organism evidence="6 7">
    <name type="scientific">Coemansia aciculifera</name>
    <dbReference type="NCBI Taxonomy" id="417176"/>
    <lineage>
        <taxon>Eukaryota</taxon>
        <taxon>Fungi</taxon>
        <taxon>Fungi incertae sedis</taxon>
        <taxon>Zoopagomycota</taxon>
        <taxon>Kickxellomycotina</taxon>
        <taxon>Kickxellomycetes</taxon>
        <taxon>Kickxellales</taxon>
        <taxon>Kickxellaceae</taxon>
        <taxon>Coemansia</taxon>
    </lineage>
</organism>
<dbReference type="AlphaFoldDB" id="A0A9W8M2Y6"/>
<dbReference type="InterPro" id="IPR045109">
    <property type="entry name" value="LSDs-like"/>
</dbReference>